<organism evidence="3 4">
    <name type="scientific">Vibrio ishigakensis</name>
    <dbReference type="NCBI Taxonomy" id="1481914"/>
    <lineage>
        <taxon>Bacteria</taxon>
        <taxon>Pseudomonadati</taxon>
        <taxon>Pseudomonadota</taxon>
        <taxon>Gammaproteobacteria</taxon>
        <taxon>Vibrionales</taxon>
        <taxon>Vibrionaceae</taxon>
        <taxon>Vibrio</taxon>
    </lineage>
</organism>
<dbReference type="SUPFAM" id="SSF52218">
    <property type="entry name" value="Flavoproteins"/>
    <property type="match status" value="1"/>
</dbReference>
<reference evidence="3 4" key="1">
    <citation type="submission" date="2015-01" db="EMBL/GenBank/DDBJ databases">
        <title>Vibrio sp. C1 JCM 19231 whole genome shotgun sequence.</title>
        <authorList>
            <person name="Sawabe T."/>
            <person name="Meirelles P."/>
            <person name="Feng G."/>
            <person name="Sayaka M."/>
            <person name="Hattori M."/>
            <person name="Ohkuma M."/>
        </authorList>
    </citation>
    <scope>NUCLEOTIDE SEQUENCE [LARGE SCALE GENOMIC DNA]</scope>
    <source>
        <strain evidence="4">JCM 19231</strain>
    </source>
</reference>
<name>A0A0B8NZ16_9VIBR</name>
<evidence type="ECO:0000256" key="1">
    <source>
        <dbReference type="SAM" id="Phobius"/>
    </source>
</evidence>
<keyword evidence="1" id="KW-0812">Transmembrane</keyword>
<evidence type="ECO:0000313" key="3">
    <source>
        <dbReference type="EMBL" id="GAM59790.1"/>
    </source>
</evidence>
<dbReference type="InterPro" id="IPR029039">
    <property type="entry name" value="Flavoprotein-like_sf"/>
</dbReference>
<proteinExistence type="predicted"/>
<dbReference type="InterPro" id="IPR003680">
    <property type="entry name" value="Flavodoxin_fold"/>
</dbReference>
<sequence>MIGDRKVVIVTTRGGIHKDQTTDTVTPYLTSILAFFGITSVEFVYAEG</sequence>
<keyword evidence="1" id="KW-0472">Membrane</keyword>
<gene>
    <name evidence="3" type="ORF">JCM19231_1204</name>
</gene>
<dbReference type="Proteomes" id="UP000031671">
    <property type="component" value="Unassembled WGS sequence"/>
</dbReference>
<accession>A0A0B8NZ16</accession>
<evidence type="ECO:0000313" key="4">
    <source>
        <dbReference type="Proteomes" id="UP000031671"/>
    </source>
</evidence>
<comment type="caution">
    <text evidence="3">The sequence shown here is derived from an EMBL/GenBank/DDBJ whole genome shotgun (WGS) entry which is preliminary data.</text>
</comment>
<dbReference type="EMBL" id="BBRZ01000234">
    <property type="protein sequence ID" value="GAM59790.1"/>
    <property type="molecule type" value="Genomic_DNA"/>
</dbReference>
<reference evidence="3 4" key="2">
    <citation type="submission" date="2015-01" db="EMBL/GenBank/DDBJ databases">
        <authorList>
            <consortium name="NBRP consortium"/>
            <person name="Sawabe T."/>
            <person name="Meirelles P."/>
            <person name="Feng G."/>
            <person name="Sayaka M."/>
            <person name="Hattori M."/>
            <person name="Ohkuma M."/>
        </authorList>
    </citation>
    <scope>NUCLEOTIDE SEQUENCE [LARGE SCALE GENOMIC DNA]</scope>
    <source>
        <strain evidence="4">JCM 19231</strain>
    </source>
</reference>
<keyword evidence="1" id="KW-1133">Transmembrane helix</keyword>
<keyword evidence="4" id="KW-1185">Reference proteome</keyword>
<protein>
    <submittedName>
        <fullName evidence="3">FMN-dependent NADH-azoreductase</fullName>
    </submittedName>
</protein>
<evidence type="ECO:0000259" key="2">
    <source>
        <dbReference type="Pfam" id="PF02525"/>
    </source>
</evidence>
<feature type="transmembrane region" description="Helical" evidence="1">
    <location>
        <begin position="28"/>
        <end position="46"/>
    </location>
</feature>
<feature type="domain" description="Flavodoxin-like fold" evidence="2">
    <location>
        <begin position="4"/>
        <end position="48"/>
    </location>
</feature>
<dbReference type="Pfam" id="PF02525">
    <property type="entry name" value="Flavodoxin_2"/>
    <property type="match status" value="1"/>
</dbReference>
<dbReference type="Gene3D" id="3.40.50.360">
    <property type="match status" value="1"/>
</dbReference>
<dbReference type="AlphaFoldDB" id="A0A0B8NZ16"/>